<sequence length="182" mass="20215">MHWPELRFADDLWAVADPRPGAGAVRHTVREVTRRSRPEDPDDVISGIESARLCAEHLEEILILLVAEARARGVAWSAIGDVLGVGRTAAQKRFGPTLDAARATVRAQHRGQLEMARLVMENIHLETEQRVDMYERFLERSGYLTASQLYEARDAGADPDEDDVAIEAGPRPAQSDRPDPRG</sequence>
<organism evidence="2 3">
    <name type="scientific">Actinomycetospora aeridis</name>
    <dbReference type="NCBI Taxonomy" id="3129231"/>
    <lineage>
        <taxon>Bacteria</taxon>
        <taxon>Bacillati</taxon>
        <taxon>Actinomycetota</taxon>
        <taxon>Actinomycetes</taxon>
        <taxon>Pseudonocardiales</taxon>
        <taxon>Pseudonocardiaceae</taxon>
        <taxon>Actinomycetospora</taxon>
    </lineage>
</organism>
<proteinExistence type="predicted"/>
<dbReference type="Proteomes" id="UP001370100">
    <property type="component" value="Unassembled WGS sequence"/>
</dbReference>
<evidence type="ECO:0000313" key="3">
    <source>
        <dbReference type="Proteomes" id="UP001370100"/>
    </source>
</evidence>
<evidence type="ECO:0000256" key="1">
    <source>
        <dbReference type="SAM" id="MobiDB-lite"/>
    </source>
</evidence>
<accession>A0ABU8MYL9</accession>
<evidence type="ECO:0008006" key="4">
    <source>
        <dbReference type="Google" id="ProtNLM"/>
    </source>
</evidence>
<evidence type="ECO:0000313" key="2">
    <source>
        <dbReference type="EMBL" id="MEJ2885227.1"/>
    </source>
</evidence>
<dbReference type="EMBL" id="JBBEGL010000001">
    <property type="protein sequence ID" value="MEJ2885227.1"/>
    <property type="molecule type" value="Genomic_DNA"/>
</dbReference>
<dbReference type="RefSeq" id="WP_337711719.1">
    <property type="nucleotide sequence ID" value="NZ_JBBEGL010000001.1"/>
</dbReference>
<name>A0ABU8MYL9_9PSEU</name>
<gene>
    <name evidence="2" type="ORF">WCD41_02095</name>
</gene>
<comment type="caution">
    <text evidence="2">The sequence shown here is derived from an EMBL/GenBank/DDBJ whole genome shotgun (WGS) entry which is preliminary data.</text>
</comment>
<reference evidence="2 3" key="1">
    <citation type="submission" date="2024-03" db="EMBL/GenBank/DDBJ databases">
        <title>Actinomycetospora sp. OC33-EN06, a novel actinomycete isolated from wild orchid (Aerides multiflora).</title>
        <authorList>
            <person name="Suriyachadkun C."/>
        </authorList>
    </citation>
    <scope>NUCLEOTIDE SEQUENCE [LARGE SCALE GENOMIC DNA]</scope>
    <source>
        <strain evidence="2 3">OC33-EN06</strain>
    </source>
</reference>
<keyword evidence="3" id="KW-1185">Reference proteome</keyword>
<protein>
    <recommendedName>
        <fullName evidence="4">Transcriptional regulator</fullName>
    </recommendedName>
</protein>
<feature type="region of interest" description="Disordered" evidence="1">
    <location>
        <begin position="151"/>
        <end position="182"/>
    </location>
</feature>